<dbReference type="InterPro" id="IPR014001">
    <property type="entry name" value="Helicase_ATP-bd"/>
</dbReference>
<feature type="region of interest" description="Disordered" evidence="5">
    <location>
        <begin position="684"/>
        <end position="713"/>
    </location>
</feature>
<dbReference type="InterPro" id="IPR012961">
    <property type="entry name" value="Ski2/MTR4_C"/>
</dbReference>
<dbReference type="GO" id="GO:0016787">
    <property type="term" value="F:hydrolase activity"/>
    <property type="evidence" value="ECO:0007669"/>
    <property type="project" value="UniProtKB-KW"/>
</dbReference>
<evidence type="ECO:0000256" key="2">
    <source>
        <dbReference type="ARBA" id="ARBA00022801"/>
    </source>
</evidence>
<dbReference type="Proteomes" id="UP000199001">
    <property type="component" value="Unassembled WGS sequence"/>
</dbReference>
<proteinExistence type="predicted"/>
<dbReference type="InterPro" id="IPR027417">
    <property type="entry name" value="P-loop_NTPase"/>
</dbReference>
<gene>
    <name evidence="8" type="ORF">GA0070606_6213</name>
</gene>
<evidence type="ECO:0000259" key="7">
    <source>
        <dbReference type="PROSITE" id="PS51194"/>
    </source>
</evidence>
<evidence type="ECO:0000259" key="6">
    <source>
        <dbReference type="PROSITE" id="PS51192"/>
    </source>
</evidence>
<sequence>MSSPAERYAAARRRAAQASQFPALDEFALDLGFDLDDFQREACQALERGSGVLVCAPTGAGKTVVGEFAVHLALRGAPATAARASADATAARVPTTANGPGADDEVVPAAGGEVAPSPAAPRRRKCFYTTPIKALSNQKYHDLVDRYGAEQVGLLTGDNAINGDAPVVVMTTEVLRNMLYAGSATLEGLAYVVMDEVHYLADRFRGGVWEEVIIHLPASVTLVSLSATVSNAEEFADWLVTVRGETAVVVSEHRPVPLWQHMLVGRRMFDLFHDADAARKHDVHPELLRYTRDTMRRLELGEGRSAGPGGGRRGPRWRGPMRPDIVDRLDREGLLPAILFIFSRAGCAAAVQQCLAAGLRLTSPEERAEIRRVVESRVTAIPGEDLSVLGYWEWLDGLERGLAAHHAGMLPVFKEVVEELFVRGLVKAVFATETLALGINMPARCVVLERLVKYNGEAHVDLTPGEYTQLTGRAGRRGIDVEGHAVVVWSPETDPRHVAGLASTRTYPLRSSFRPSYNMAVNLVGTVGAEPARALLESSFAQFQADRSVVGLARQVQRNTETIEAYGAEAACHHGDFDEYFALRVAIADRERAIARQGQSQRKAAAVASLERLRVGDVIRVPSGRRAGLAVVLDPATGGFGEPRPLVLTQDRWAGRVSPGDFTTPAEVLARIRVPKHFNHRSPAARRDLAAEVSGTGLDRHGGRRGGRSRQAVGEDHRLSQLRAELRRHPCHACPDREEHARWAERRRRLEKDTEELRQRVAGRTGSLARTFDRIVALLTARGYLAPDGAVTDAGRMLGRIWTEADLLVAECLRRGVWDGLSPAELAAAVSVVVFEARRDVDERASLPRGPVAEAVDETLKLWSEIEADEAARGLAVTREPDLGFAWPIYRWARGEALAKVLGSGHEIDGEMPAGDFVRWARQVVDLLGQLADSGGASTELRSTARQAIAAVNRGVLAYHAAA</sequence>
<keyword evidence="4" id="KW-0067">ATP-binding</keyword>
<dbReference type="STRING" id="47855.GA0070606_6213"/>
<feature type="region of interest" description="Disordered" evidence="5">
    <location>
        <begin position="86"/>
        <end position="105"/>
    </location>
</feature>
<feature type="domain" description="Helicase ATP-binding" evidence="6">
    <location>
        <begin position="43"/>
        <end position="247"/>
    </location>
</feature>
<dbReference type="Pfam" id="PF08148">
    <property type="entry name" value="DSHCT"/>
    <property type="match status" value="1"/>
</dbReference>
<dbReference type="GO" id="GO:0070478">
    <property type="term" value="P:nuclear-transcribed mRNA catabolic process, 3'-5' exonucleolytic nonsense-mediated decay"/>
    <property type="evidence" value="ECO:0007669"/>
    <property type="project" value="TreeGrafter"/>
</dbReference>
<keyword evidence="9" id="KW-1185">Reference proteome</keyword>
<keyword evidence="2" id="KW-0378">Hydrolase</keyword>
<dbReference type="PROSITE" id="PS51192">
    <property type="entry name" value="HELICASE_ATP_BIND_1"/>
    <property type="match status" value="1"/>
</dbReference>
<dbReference type="SMART" id="SM01142">
    <property type="entry name" value="DSHCT"/>
    <property type="match status" value="1"/>
</dbReference>
<evidence type="ECO:0000256" key="5">
    <source>
        <dbReference type="SAM" id="MobiDB-lite"/>
    </source>
</evidence>
<dbReference type="GO" id="GO:0055087">
    <property type="term" value="C:Ski complex"/>
    <property type="evidence" value="ECO:0007669"/>
    <property type="project" value="TreeGrafter"/>
</dbReference>
<dbReference type="Pfam" id="PF26090">
    <property type="entry name" value="SH3_HelY"/>
    <property type="match status" value="1"/>
</dbReference>
<dbReference type="Gene3D" id="1.10.3380.30">
    <property type="match status" value="1"/>
</dbReference>
<dbReference type="AlphaFoldDB" id="A0A1C6W391"/>
<dbReference type="InterPro" id="IPR001650">
    <property type="entry name" value="Helicase_C-like"/>
</dbReference>
<evidence type="ECO:0000256" key="3">
    <source>
        <dbReference type="ARBA" id="ARBA00022806"/>
    </source>
</evidence>
<accession>A0A1C6W391</accession>
<dbReference type="GO" id="GO:0005524">
    <property type="term" value="F:ATP binding"/>
    <property type="evidence" value="ECO:0007669"/>
    <property type="project" value="UniProtKB-KW"/>
</dbReference>
<dbReference type="CDD" id="cd18795">
    <property type="entry name" value="SF2_C_Ski2"/>
    <property type="match status" value="1"/>
</dbReference>
<dbReference type="RefSeq" id="WP_245724881.1">
    <property type="nucleotide sequence ID" value="NZ_FMHZ01000002.1"/>
</dbReference>
<dbReference type="GO" id="GO:0003676">
    <property type="term" value="F:nucleic acid binding"/>
    <property type="evidence" value="ECO:0007669"/>
    <property type="project" value="InterPro"/>
</dbReference>
<dbReference type="InterPro" id="IPR058621">
    <property type="entry name" value="SH3_HelY"/>
</dbReference>
<evidence type="ECO:0000256" key="4">
    <source>
        <dbReference type="ARBA" id="ARBA00022840"/>
    </source>
</evidence>
<dbReference type="Gene3D" id="3.40.50.300">
    <property type="entry name" value="P-loop containing nucleotide triphosphate hydrolases"/>
    <property type="match status" value="3"/>
</dbReference>
<dbReference type="SUPFAM" id="SSF52540">
    <property type="entry name" value="P-loop containing nucleoside triphosphate hydrolases"/>
    <property type="match status" value="1"/>
</dbReference>
<dbReference type="EMBL" id="FMHZ01000002">
    <property type="protein sequence ID" value="SCL72640.1"/>
    <property type="molecule type" value="Genomic_DNA"/>
</dbReference>
<feature type="domain" description="Helicase C-terminal" evidence="7">
    <location>
        <begin position="353"/>
        <end position="525"/>
    </location>
</feature>
<evidence type="ECO:0000313" key="9">
    <source>
        <dbReference type="Proteomes" id="UP000199001"/>
    </source>
</evidence>
<organism evidence="8 9">
    <name type="scientific">Micromonospora citrea</name>
    <dbReference type="NCBI Taxonomy" id="47855"/>
    <lineage>
        <taxon>Bacteria</taxon>
        <taxon>Bacillati</taxon>
        <taxon>Actinomycetota</taxon>
        <taxon>Actinomycetes</taxon>
        <taxon>Micromonosporales</taxon>
        <taxon>Micromonosporaceae</taxon>
        <taxon>Micromonospora</taxon>
    </lineage>
</organism>
<evidence type="ECO:0000256" key="1">
    <source>
        <dbReference type="ARBA" id="ARBA00022741"/>
    </source>
</evidence>
<protein>
    <submittedName>
        <fullName evidence="8">ATP-dependent RNA helicase HelY</fullName>
    </submittedName>
</protein>
<reference evidence="9" key="1">
    <citation type="submission" date="2016-06" db="EMBL/GenBank/DDBJ databases">
        <authorList>
            <person name="Varghese N."/>
            <person name="Submissions Spin"/>
        </authorList>
    </citation>
    <scope>NUCLEOTIDE SEQUENCE [LARGE SCALE GENOMIC DNA]</scope>
    <source>
        <strain evidence="9">DSM 43903</strain>
    </source>
</reference>
<dbReference type="GO" id="GO:0004386">
    <property type="term" value="F:helicase activity"/>
    <property type="evidence" value="ECO:0007669"/>
    <property type="project" value="UniProtKB-KW"/>
</dbReference>
<dbReference type="InterPro" id="IPR011545">
    <property type="entry name" value="DEAD/DEAH_box_helicase_dom"/>
</dbReference>
<keyword evidence="3 8" id="KW-0347">Helicase</keyword>
<dbReference type="InterPro" id="IPR050699">
    <property type="entry name" value="RNA-DNA_Helicase"/>
</dbReference>
<dbReference type="PANTHER" id="PTHR12131">
    <property type="entry name" value="ATP-DEPENDENT RNA AND DNA HELICASE"/>
    <property type="match status" value="1"/>
</dbReference>
<name>A0A1C6W391_9ACTN</name>
<dbReference type="PANTHER" id="PTHR12131:SF1">
    <property type="entry name" value="ATP-DEPENDENT RNA HELICASE SUPV3L1, MITOCHONDRIAL-RELATED"/>
    <property type="match status" value="1"/>
</dbReference>
<dbReference type="PROSITE" id="PS51194">
    <property type="entry name" value="HELICASE_CTER"/>
    <property type="match status" value="1"/>
</dbReference>
<dbReference type="Pfam" id="PF00270">
    <property type="entry name" value="DEAD"/>
    <property type="match status" value="1"/>
</dbReference>
<evidence type="ECO:0000313" key="8">
    <source>
        <dbReference type="EMBL" id="SCL72640.1"/>
    </source>
</evidence>
<dbReference type="SMART" id="SM00490">
    <property type="entry name" value="HELICc"/>
    <property type="match status" value="1"/>
</dbReference>
<keyword evidence="1" id="KW-0547">Nucleotide-binding</keyword>
<dbReference type="SMART" id="SM00487">
    <property type="entry name" value="DEXDc"/>
    <property type="match status" value="1"/>
</dbReference>